<dbReference type="STRING" id="81972.D7MMK0"/>
<gene>
    <name evidence="10" type="ORF">ARALYDRAFT_683728</name>
</gene>
<evidence type="ECO:0000256" key="4">
    <source>
        <dbReference type="ARBA" id="ARBA00022490"/>
    </source>
</evidence>
<evidence type="ECO:0000256" key="6">
    <source>
        <dbReference type="ARBA" id="ARBA00023212"/>
    </source>
</evidence>
<evidence type="ECO:0000313" key="11">
    <source>
        <dbReference type="Proteomes" id="UP000008694"/>
    </source>
</evidence>
<dbReference type="Proteomes" id="UP000008694">
    <property type="component" value="Unassembled WGS sequence"/>
</dbReference>
<dbReference type="Pfam" id="PF12214">
    <property type="entry name" value="TPX2_importin"/>
    <property type="match status" value="1"/>
</dbReference>
<evidence type="ECO:0000256" key="3">
    <source>
        <dbReference type="ARBA" id="ARBA00005885"/>
    </source>
</evidence>
<evidence type="ECO:0000256" key="7">
    <source>
        <dbReference type="ARBA" id="ARBA00023242"/>
    </source>
</evidence>
<name>D7MMK0_ARALL</name>
<dbReference type="AlphaFoldDB" id="D7MMK0"/>
<comment type="subcellular location">
    <subcellularLocation>
        <location evidence="2">Cytoplasm</location>
        <location evidence="2">Cytoskeleton</location>
        <location evidence="2">Spindle</location>
    </subcellularLocation>
    <subcellularLocation>
        <location evidence="1">Nucleus</location>
    </subcellularLocation>
</comment>
<dbReference type="InterPro" id="IPR027329">
    <property type="entry name" value="TPX2_C"/>
</dbReference>
<dbReference type="GO" id="GO:0090307">
    <property type="term" value="P:mitotic spindle assembly"/>
    <property type="evidence" value="ECO:0007669"/>
    <property type="project" value="TreeGrafter"/>
</dbReference>
<sequence>MLAKMPKLKARPLKKKILAAPALPAPHPPEFQEFHLETMAQASQHAETSSVVSTEMSKVGTFVCFLLSYSKTRRNIPDISCSSRELMQSPEVLQATTRARKTSRKSMRPLDSYFSYLLHPQHNGWMPHLTEPKIPLLQTMLRARPSNAKTSNEIEQEELEKVPRFRARPLNQKLSLNSDSCREKPLQRNTTPNPLLLRTEFRRTRKMICVNSHLTQGSHYCSGIKEKEMMYKRYREETEAAKMVEEERALKQLRRTMVPHARPVPNFNNPFLP</sequence>
<dbReference type="GO" id="GO:0008017">
    <property type="term" value="F:microtubule binding"/>
    <property type="evidence" value="ECO:0007669"/>
    <property type="project" value="TreeGrafter"/>
</dbReference>
<feature type="domain" description="TPX2 C-terminal" evidence="8">
    <location>
        <begin position="222"/>
        <end position="272"/>
    </location>
</feature>
<dbReference type="PANTHER" id="PTHR14326">
    <property type="entry name" value="TARGETING PROTEIN FOR XKLP2"/>
    <property type="match status" value="1"/>
</dbReference>
<keyword evidence="7" id="KW-0539">Nucleus</keyword>
<feature type="domain" description="TPX2 central" evidence="9">
    <location>
        <begin position="2"/>
        <end position="53"/>
    </location>
</feature>
<dbReference type="GO" id="GO:0005880">
    <property type="term" value="C:nuclear microtubule"/>
    <property type="evidence" value="ECO:0007669"/>
    <property type="project" value="TreeGrafter"/>
</dbReference>
<evidence type="ECO:0000259" key="8">
    <source>
        <dbReference type="Pfam" id="PF06886"/>
    </source>
</evidence>
<evidence type="ECO:0000256" key="1">
    <source>
        <dbReference type="ARBA" id="ARBA00004123"/>
    </source>
</evidence>
<dbReference type="Pfam" id="PF06886">
    <property type="entry name" value="TPX2"/>
    <property type="match status" value="1"/>
</dbReference>
<dbReference type="Gramene" id="Al_scaffold_0008_548">
    <property type="protein sequence ID" value="Al_scaffold_0008_548"/>
    <property type="gene ID" value="Al_scaffold_0008_548"/>
</dbReference>
<dbReference type="PANTHER" id="PTHR14326:SF52">
    <property type="entry name" value="TPX2 C-TERMINAL DOMAIN-CONTAINING PROTEIN"/>
    <property type="match status" value="1"/>
</dbReference>
<organism evidence="11">
    <name type="scientific">Arabidopsis lyrata subsp. lyrata</name>
    <name type="common">Lyre-leaved rock-cress</name>
    <dbReference type="NCBI Taxonomy" id="81972"/>
    <lineage>
        <taxon>Eukaryota</taxon>
        <taxon>Viridiplantae</taxon>
        <taxon>Streptophyta</taxon>
        <taxon>Embryophyta</taxon>
        <taxon>Tracheophyta</taxon>
        <taxon>Spermatophyta</taxon>
        <taxon>Magnoliopsida</taxon>
        <taxon>eudicotyledons</taxon>
        <taxon>Gunneridae</taxon>
        <taxon>Pentapetalae</taxon>
        <taxon>rosids</taxon>
        <taxon>malvids</taxon>
        <taxon>Brassicales</taxon>
        <taxon>Brassicaceae</taxon>
        <taxon>Camelineae</taxon>
        <taxon>Arabidopsis</taxon>
    </lineage>
</organism>
<evidence type="ECO:0000259" key="9">
    <source>
        <dbReference type="Pfam" id="PF12214"/>
    </source>
</evidence>
<accession>D7MMK0</accession>
<evidence type="ECO:0000256" key="5">
    <source>
        <dbReference type="ARBA" id="ARBA00022701"/>
    </source>
</evidence>
<dbReference type="InterPro" id="IPR009675">
    <property type="entry name" value="TPX2_fam"/>
</dbReference>
<keyword evidence="6" id="KW-0206">Cytoskeleton</keyword>
<keyword evidence="4" id="KW-0963">Cytoplasm</keyword>
<dbReference type="GO" id="GO:0060236">
    <property type="term" value="P:regulation of mitotic spindle organization"/>
    <property type="evidence" value="ECO:0007669"/>
    <property type="project" value="InterPro"/>
</dbReference>
<proteinExistence type="inferred from homology"/>
<keyword evidence="5" id="KW-0493">Microtubule</keyword>
<keyword evidence="11" id="KW-1185">Reference proteome</keyword>
<evidence type="ECO:0000313" key="10">
    <source>
        <dbReference type="EMBL" id="EFH41633.1"/>
    </source>
</evidence>
<protein>
    <submittedName>
        <fullName evidence="10">Predicted protein</fullName>
    </submittedName>
</protein>
<dbReference type="eggNOG" id="ENOG502QVQS">
    <property type="taxonomic scope" value="Eukaryota"/>
</dbReference>
<dbReference type="HOGENOM" id="CLU_1020632_0_0_1"/>
<dbReference type="InterPro" id="IPR027330">
    <property type="entry name" value="TPX2_central_dom"/>
</dbReference>
<reference evidence="11" key="1">
    <citation type="journal article" date="2011" name="Nat. Genet.">
        <title>The Arabidopsis lyrata genome sequence and the basis of rapid genome size change.</title>
        <authorList>
            <person name="Hu T.T."/>
            <person name="Pattyn P."/>
            <person name="Bakker E.G."/>
            <person name="Cao J."/>
            <person name="Cheng J.-F."/>
            <person name="Clark R.M."/>
            <person name="Fahlgren N."/>
            <person name="Fawcett J.A."/>
            <person name="Grimwood J."/>
            <person name="Gundlach H."/>
            <person name="Haberer G."/>
            <person name="Hollister J.D."/>
            <person name="Ossowski S."/>
            <person name="Ottilar R.P."/>
            <person name="Salamov A.A."/>
            <person name="Schneeberger K."/>
            <person name="Spannagl M."/>
            <person name="Wang X."/>
            <person name="Yang L."/>
            <person name="Nasrallah M.E."/>
            <person name="Bergelson J."/>
            <person name="Carrington J.C."/>
            <person name="Gaut B.S."/>
            <person name="Schmutz J."/>
            <person name="Mayer K.F.X."/>
            <person name="Van de Peer Y."/>
            <person name="Grigoriev I.V."/>
            <person name="Nordborg M."/>
            <person name="Weigel D."/>
            <person name="Guo Y.-L."/>
        </authorList>
    </citation>
    <scope>NUCLEOTIDE SEQUENCE [LARGE SCALE GENOMIC DNA]</scope>
    <source>
        <strain evidence="11">cv. MN47</strain>
    </source>
</reference>
<dbReference type="EMBL" id="GL348720">
    <property type="protein sequence ID" value="EFH41633.1"/>
    <property type="molecule type" value="Genomic_DNA"/>
</dbReference>
<evidence type="ECO:0000256" key="2">
    <source>
        <dbReference type="ARBA" id="ARBA00004186"/>
    </source>
</evidence>
<dbReference type="GO" id="GO:0030295">
    <property type="term" value="F:protein kinase activator activity"/>
    <property type="evidence" value="ECO:0007669"/>
    <property type="project" value="TreeGrafter"/>
</dbReference>
<dbReference type="GO" id="GO:0005819">
    <property type="term" value="C:spindle"/>
    <property type="evidence" value="ECO:0007669"/>
    <property type="project" value="UniProtKB-SubCell"/>
</dbReference>
<comment type="similarity">
    <text evidence="3">Belongs to the TPX2 family.</text>
</comment>